<dbReference type="RefSeq" id="WP_250196636.1">
    <property type="nucleotide sequence ID" value="NZ_CP097635.1"/>
</dbReference>
<accession>A0ABY4SB08</accession>
<reference evidence="3" key="1">
    <citation type="submission" date="2022-05" db="EMBL/GenBank/DDBJ databases">
        <title>An RpoN-dependent PEP-CTERM gene is involved in floc formation of an Aquincola tertiaricarbonis strain.</title>
        <authorList>
            <person name="Qiu D."/>
            <person name="Xia M."/>
        </authorList>
    </citation>
    <scope>NUCLEOTIDE SEQUENCE</scope>
    <source>
        <strain evidence="3">RN12</strain>
    </source>
</reference>
<protein>
    <submittedName>
        <fullName evidence="3">Helix-turn-helix domain-containing protein</fullName>
    </submittedName>
</protein>
<organism evidence="3 4">
    <name type="scientific">Aquincola tertiaricarbonis</name>
    <dbReference type="NCBI Taxonomy" id="391953"/>
    <lineage>
        <taxon>Bacteria</taxon>
        <taxon>Pseudomonadati</taxon>
        <taxon>Pseudomonadota</taxon>
        <taxon>Betaproteobacteria</taxon>
        <taxon>Burkholderiales</taxon>
        <taxon>Sphaerotilaceae</taxon>
        <taxon>Aquincola</taxon>
    </lineage>
</organism>
<dbReference type="Pfam" id="PF01381">
    <property type="entry name" value="HTH_3"/>
    <property type="match status" value="1"/>
</dbReference>
<dbReference type="PROSITE" id="PS50943">
    <property type="entry name" value="HTH_CROC1"/>
    <property type="match status" value="1"/>
</dbReference>
<proteinExistence type="predicted"/>
<keyword evidence="4" id="KW-1185">Reference proteome</keyword>
<evidence type="ECO:0000256" key="1">
    <source>
        <dbReference type="ARBA" id="ARBA00023125"/>
    </source>
</evidence>
<dbReference type="EMBL" id="CP097635">
    <property type="protein sequence ID" value="URI08414.1"/>
    <property type="molecule type" value="Genomic_DNA"/>
</dbReference>
<dbReference type="InterPro" id="IPR010982">
    <property type="entry name" value="Lambda_DNA-bd_dom_sf"/>
</dbReference>
<dbReference type="InterPro" id="IPR050807">
    <property type="entry name" value="TransReg_Diox_bact_type"/>
</dbReference>
<evidence type="ECO:0000313" key="4">
    <source>
        <dbReference type="Proteomes" id="UP001056201"/>
    </source>
</evidence>
<feature type="domain" description="HTH cro/C1-type" evidence="2">
    <location>
        <begin position="23"/>
        <end position="77"/>
    </location>
</feature>
<gene>
    <name evidence="3" type="ORF">MW290_09285</name>
</gene>
<keyword evidence="1" id="KW-0238">DNA-binding</keyword>
<dbReference type="InterPro" id="IPR001387">
    <property type="entry name" value="Cro/C1-type_HTH"/>
</dbReference>
<dbReference type="SUPFAM" id="SSF47413">
    <property type="entry name" value="lambda repressor-like DNA-binding domains"/>
    <property type="match status" value="1"/>
</dbReference>
<dbReference type="SMART" id="SM00530">
    <property type="entry name" value="HTH_XRE"/>
    <property type="match status" value="1"/>
</dbReference>
<evidence type="ECO:0000313" key="3">
    <source>
        <dbReference type="EMBL" id="URI08414.1"/>
    </source>
</evidence>
<sequence length="96" mass="10328">MPGSPASEVPPPTLAVGRFGAVVRQLREGRGWSQERLAGEAELNRSYMGEVERGVVMPSLATAAKLAAALGVPLSRLLQHCEQTEADRAAEAFRWL</sequence>
<evidence type="ECO:0000259" key="2">
    <source>
        <dbReference type="PROSITE" id="PS50943"/>
    </source>
</evidence>
<dbReference type="PANTHER" id="PTHR46797">
    <property type="entry name" value="HTH-TYPE TRANSCRIPTIONAL REGULATOR"/>
    <property type="match status" value="1"/>
</dbReference>
<dbReference type="Gene3D" id="1.10.260.40">
    <property type="entry name" value="lambda repressor-like DNA-binding domains"/>
    <property type="match status" value="1"/>
</dbReference>
<name>A0ABY4SB08_AQUTE</name>
<dbReference type="CDD" id="cd00093">
    <property type="entry name" value="HTH_XRE"/>
    <property type="match status" value="1"/>
</dbReference>
<dbReference type="Proteomes" id="UP001056201">
    <property type="component" value="Chromosome 1"/>
</dbReference>
<dbReference type="PANTHER" id="PTHR46797:SF1">
    <property type="entry name" value="METHYLPHOSPHONATE SYNTHASE"/>
    <property type="match status" value="1"/>
</dbReference>